<dbReference type="GO" id="GO:0003824">
    <property type="term" value="F:catalytic activity"/>
    <property type="evidence" value="ECO:0007669"/>
    <property type="project" value="InterPro"/>
</dbReference>
<dbReference type="GO" id="GO:0007508">
    <property type="term" value="P:larval heart development"/>
    <property type="evidence" value="ECO:0007669"/>
    <property type="project" value="TreeGrafter"/>
</dbReference>
<comment type="caution">
    <text evidence="1">The sequence shown here is derived from an EMBL/GenBank/DDBJ whole genome shotgun (WGS) entry which is preliminary data.</text>
</comment>
<dbReference type="GO" id="GO:0061343">
    <property type="term" value="P:cell adhesion involved in heart morphogenesis"/>
    <property type="evidence" value="ECO:0007669"/>
    <property type="project" value="TreeGrafter"/>
</dbReference>
<protein>
    <submittedName>
        <fullName evidence="1">Uncharacterized protein</fullName>
    </submittedName>
</protein>
<dbReference type="SUPFAM" id="SSF56219">
    <property type="entry name" value="DNase I-like"/>
    <property type="match status" value="1"/>
</dbReference>
<sequence length="193" mass="22580">MGDFNRRGIECSTFTANSEGQALLDLFQDLFLTQHVYVPTRGDSIMDLVFSSEPGMVEDVNVMERFGNSDHNIVTFGHTVQVNLTILINKFRDFRKAAYDGMRRYLQSIDWNKLFDGMNTVDMWNHFKIILNKAMDDFVPWSQGKEVNSQFGWITRLFKHAEKVQEMETIQNVTKQRQQSQNIRTLLMKLQQN</sequence>
<dbReference type="PANTHER" id="PTHR33395">
    <property type="entry name" value="TRANSCRIPTASE, PUTATIVE-RELATED-RELATED"/>
    <property type="match status" value="1"/>
</dbReference>
<dbReference type="AlphaFoldDB" id="A0A2G8K009"/>
<evidence type="ECO:0000313" key="2">
    <source>
        <dbReference type="Proteomes" id="UP000230750"/>
    </source>
</evidence>
<dbReference type="STRING" id="307972.A0A2G8K009"/>
<name>A0A2G8K009_STIJA</name>
<keyword evidence="2" id="KW-1185">Reference proteome</keyword>
<dbReference type="OrthoDB" id="6514226at2759"/>
<accession>A0A2G8K009</accession>
<evidence type="ECO:0000313" key="1">
    <source>
        <dbReference type="EMBL" id="PIK41330.1"/>
    </source>
</evidence>
<organism evidence="1 2">
    <name type="scientific">Stichopus japonicus</name>
    <name type="common">Sea cucumber</name>
    <dbReference type="NCBI Taxonomy" id="307972"/>
    <lineage>
        <taxon>Eukaryota</taxon>
        <taxon>Metazoa</taxon>
        <taxon>Echinodermata</taxon>
        <taxon>Eleutherozoa</taxon>
        <taxon>Echinozoa</taxon>
        <taxon>Holothuroidea</taxon>
        <taxon>Aspidochirotacea</taxon>
        <taxon>Aspidochirotida</taxon>
        <taxon>Stichopodidae</taxon>
        <taxon>Apostichopus</taxon>
    </lineage>
</organism>
<dbReference type="PANTHER" id="PTHR33395:SF22">
    <property type="entry name" value="REVERSE TRANSCRIPTASE DOMAIN-CONTAINING PROTEIN"/>
    <property type="match status" value="1"/>
</dbReference>
<proteinExistence type="predicted"/>
<gene>
    <name evidence="1" type="ORF">BSL78_21808</name>
</gene>
<dbReference type="EMBL" id="MRZV01001028">
    <property type="protein sequence ID" value="PIK41330.1"/>
    <property type="molecule type" value="Genomic_DNA"/>
</dbReference>
<dbReference type="Proteomes" id="UP000230750">
    <property type="component" value="Unassembled WGS sequence"/>
</dbReference>
<reference evidence="1 2" key="1">
    <citation type="journal article" date="2017" name="PLoS Biol.">
        <title>The sea cucumber genome provides insights into morphological evolution and visceral regeneration.</title>
        <authorList>
            <person name="Zhang X."/>
            <person name="Sun L."/>
            <person name="Yuan J."/>
            <person name="Sun Y."/>
            <person name="Gao Y."/>
            <person name="Zhang L."/>
            <person name="Li S."/>
            <person name="Dai H."/>
            <person name="Hamel J.F."/>
            <person name="Liu C."/>
            <person name="Yu Y."/>
            <person name="Liu S."/>
            <person name="Lin W."/>
            <person name="Guo K."/>
            <person name="Jin S."/>
            <person name="Xu P."/>
            <person name="Storey K.B."/>
            <person name="Huan P."/>
            <person name="Zhang T."/>
            <person name="Zhou Y."/>
            <person name="Zhang J."/>
            <person name="Lin C."/>
            <person name="Li X."/>
            <person name="Xing L."/>
            <person name="Huo D."/>
            <person name="Sun M."/>
            <person name="Wang L."/>
            <person name="Mercier A."/>
            <person name="Li F."/>
            <person name="Yang H."/>
            <person name="Xiang J."/>
        </authorList>
    </citation>
    <scope>NUCLEOTIDE SEQUENCE [LARGE SCALE GENOMIC DNA]</scope>
    <source>
        <strain evidence="1">Shaxun</strain>
        <tissue evidence="1">Muscle</tissue>
    </source>
</reference>
<dbReference type="GO" id="GO:0031012">
    <property type="term" value="C:extracellular matrix"/>
    <property type="evidence" value="ECO:0007669"/>
    <property type="project" value="TreeGrafter"/>
</dbReference>
<dbReference type="Gene3D" id="3.60.10.10">
    <property type="entry name" value="Endonuclease/exonuclease/phosphatase"/>
    <property type="match status" value="1"/>
</dbReference>
<dbReference type="InterPro" id="IPR036691">
    <property type="entry name" value="Endo/exonu/phosph_ase_sf"/>
</dbReference>